<dbReference type="Proteomes" id="UP000054075">
    <property type="component" value="Unassembled WGS sequence"/>
</dbReference>
<keyword evidence="3 8" id="KW-0479">Metal-binding</keyword>
<keyword evidence="5 8" id="KW-0093">Biotin biosynthesis</keyword>
<feature type="binding site" evidence="8">
    <location>
        <begin position="116"/>
        <end position="119"/>
    </location>
    <ligand>
        <name>ATP</name>
        <dbReference type="ChEBI" id="CHEBI:30616"/>
    </ligand>
</feature>
<keyword evidence="6 8" id="KW-0067">ATP-binding</keyword>
<dbReference type="GO" id="GO:0042803">
    <property type="term" value="F:protein homodimerization activity"/>
    <property type="evidence" value="ECO:0007669"/>
    <property type="project" value="UniProtKB-ARBA"/>
</dbReference>
<keyword evidence="10" id="KW-1185">Reference proteome</keyword>
<gene>
    <name evidence="8 9" type="primary">bioD</name>
    <name evidence="9" type="ORF">RICGR_1439</name>
</gene>
<evidence type="ECO:0000313" key="9">
    <source>
        <dbReference type="EMBL" id="EDP46703.1"/>
    </source>
</evidence>
<reference evidence="9" key="2">
    <citation type="submission" date="2007-10" db="EMBL/GenBank/DDBJ databases">
        <authorList>
            <person name="Myers G.S."/>
        </authorList>
    </citation>
    <scope>NUCLEOTIDE SEQUENCE [LARGE SCALE GENOMIC DNA]</scope>
</reference>
<dbReference type="FunFam" id="3.40.50.300:FF:000292">
    <property type="entry name" value="ATP-dependent dethiobiotin synthetase BioD"/>
    <property type="match status" value="1"/>
</dbReference>
<keyword evidence="4 8" id="KW-0547">Nucleotide-binding</keyword>
<feature type="binding site" evidence="8">
    <location>
        <position position="54"/>
    </location>
    <ligand>
        <name>ATP</name>
        <dbReference type="ChEBI" id="CHEBI:30616"/>
    </ligand>
</feature>
<dbReference type="EMBL" id="AAQJ02000001">
    <property type="protein sequence ID" value="EDP46703.1"/>
    <property type="molecule type" value="Genomic_DNA"/>
</dbReference>
<dbReference type="GO" id="GO:0005829">
    <property type="term" value="C:cytosol"/>
    <property type="evidence" value="ECO:0007669"/>
    <property type="project" value="TreeGrafter"/>
</dbReference>
<comment type="caution">
    <text evidence="9">The sequence shown here is derived from an EMBL/GenBank/DDBJ whole genome shotgun (WGS) entry which is preliminary data.</text>
</comment>
<sequence>MKGFFIVGTDTNSGKTTIALNLLSFLKTRGYSTVGLKPVSSGAKWTTDGLRNADAVALQTAATHSLSYSQVNPFCFRLATAPPIAVVQSALQPTVSRIAGEIGPLLNLKKDYYIIEGFGGAAVPLNRKETMLDLLQVFDLPVILVVGLRLGCLNHALLTYEVLKKRNISIVACIANQIDPKMQFYEENGLYLSRSMKIPFFSLVPYQEKKIDIDIDWSRLINTV</sequence>
<keyword evidence="7 8" id="KW-0460">Magnesium</keyword>
<feature type="binding site" evidence="8">
    <location>
        <position position="207"/>
    </location>
    <ligand>
        <name>ATP</name>
        <dbReference type="ChEBI" id="CHEBI:30616"/>
    </ligand>
</feature>
<evidence type="ECO:0000256" key="8">
    <source>
        <dbReference type="HAMAP-Rule" id="MF_00336"/>
    </source>
</evidence>
<dbReference type="PANTHER" id="PTHR43210">
    <property type="entry name" value="DETHIOBIOTIN SYNTHETASE"/>
    <property type="match status" value="1"/>
</dbReference>
<dbReference type="GO" id="GO:0004141">
    <property type="term" value="F:dethiobiotin synthase activity"/>
    <property type="evidence" value="ECO:0007669"/>
    <property type="project" value="UniProtKB-UniRule"/>
</dbReference>
<dbReference type="PANTHER" id="PTHR43210:SF5">
    <property type="entry name" value="DETHIOBIOTIN SYNTHETASE"/>
    <property type="match status" value="1"/>
</dbReference>
<dbReference type="HAMAP" id="MF_00336">
    <property type="entry name" value="BioD"/>
    <property type="match status" value="1"/>
</dbReference>
<protein>
    <recommendedName>
        <fullName evidence="8">ATP-dependent dethiobiotin synthetase BioD</fullName>
        <ecNumber evidence="8">6.3.3.3</ecNumber>
    </recommendedName>
    <alternativeName>
        <fullName evidence="8">DTB synthetase</fullName>
        <shortName evidence="8">DTBS</shortName>
    </alternativeName>
    <alternativeName>
        <fullName evidence="8">Dethiobiotin synthase</fullName>
    </alternativeName>
</protein>
<organism evidence="9 10">
    <name type="scientific">Rickettsiella grylli</name>
    <dbReference type="NCBI Taxonomy" id="59196"/>
    <lineage>
        <taxon>Bacteria</taxon>
        <taxon>Pseudomonadati</taxon>
        <taxon>Pseudomonadota</taxon>
        <taxon>Gammaproteobacteria</taxon>
        <taxon>Legionellales</taxon>
        <taxon>Coxiellaceae</taxon>
        <taxon>Rickettsiella</taxon>
    </lineage>
</organism>
<keyword evidence="2 8" id="KW-0436">Ligase</keyword>
<evidence type="ECO:0000256" key="1">
    <source>
        <dbReference type="ARBA" id="ARBA00022490"/>
    </source>
</evidence>
<dbReference type="CDD" id="cd03109">
    <property type="entry name" value="DTBS"/>
    <property type="match status" value="1"/>
</dbReference>
<evidence type="ECO:0000313" key="10">
    <source>
        <dbReference type="Proteomes" id="UP000054075"/>
    </source>
</evidence>
<dbReference type="eggNOG" id="COG0132">
    <property type="taxonomic scope" value="Bacteria"/>
</dbReference>
<dbReference type="InterPro" id="IPR004472">
    <property type="entry name" value="DTB_synth_BioD"/>
</dbReference>
<comment type="function">
    <text evidence="8">Catalyzes a mechanistically unusual reaction, the ATP-dependent insertion of CO2 between the N7 and N8 nitrogen atoms of 7,8-diaminopelargonic acid (DAPA, also called 7,8-diammoniononanoate) to form a ureido ring.</text>
</comment>
<feature type="active site" evidence="8">
    <location>
        <position position="37"/>
    </location>
</feature>
<dbReference type="GO" id="GO:0005524">
    <property type="term" value="F:ATP binding"/>
    <property type="evidence" value="ECO:0007669"/>
    <property type="project" value="UniProtKB-UniRule"/>
</dbReference>
<feature type="binding site" evidence="8">
    <location>
        <begin position="176"/>
        <end position="177"/>
    </location>
    <ligand>
        <name>ATP</name>
        <dbReference type="ChEBI" id="CHEBI:30616"/>
    </ligand>
</feature>
<dbReference type="STRING" id="59196.RICGR_1439"/>
<dbReference type="InterPro" id="IPR027417">
    <property type="entry name" value="P-loop_NTPase"/>
</dbReference>
<dbReference type="NCBIfam" id="TIGR00347">
    <property type="entry name" value="bioD"/>
    <property type="match status" value="1"/>
</dbReference>
<reference evidence="9" key="1">
    <citation type="submission" date="2006-04" db="EMBL/GenBank/DDBJ databases">
        <authorList>
            <person name="Seshadri R."/>
            <person name="Federici B.A."/>
        </authorList>
    </citation>
    <scope>NUCLEOTIDE SEQUENCE [LARGE SCALE GENOMIC DNA]</scope>
</reference>
<dbReference type="UniPathway" id="UPA00078">
    <property type="reaction ID" value="UER00161"/>
</dbReference>
<feature type="binding site" evidence="8">
    <location>
        <position position="41"/>
    </location>
    <ligand>
        <name>substrate</name>
    </ligand>
</feature>
<comment type="catalytic activity">
    <reaction evidence="8">
        <text>(7R,8S)-7,8-diammoniononanoate + CO2 + ATP = (4R,5S)-dethiobiotin + ADP + phosphate + 3 H(+)</text>
        <dbReference type="Rhea" id="RHEA:15805"/>
        <dbReference type="ChEBI" id="CHEBI:15378"/>
        <dbReference type="ChEBI" id="CHEBI:16526"/>
        <dbReference type="ChEBI" id="CHEBI:30616"/>
        <dbReference type="ChEBI" id="CHEBI:43474"/>
        <dbReference type="ChEBI" id="CHEBI:149469"/>
        <dbReference type="ChEBI" id="CHEBI:149473"/>
        <dbReference type="ChEBI" id="CHEBI:456216"/>
        <dbReference type="EC" id="6.3.3.3"/>
    </reaction>
</comment>
<accession>A8PQ70</accession>
<evidence type="ECO:0000256" key="3">
    <source>
        <dbReference type="ARBA" id="ARBA00022723"/>
    </source>
</evidence>
<feature type="binding site" evidence="8">
    <location>
        <position position="16"/>
    </location>
    <ligand>
        <name>Mg(2+)</name>
        <dbReference type="ChEBI" id="CHEBI:18420"/>
    </ligand>
</feature>
<evidence type="ECO:0000256" key="6">
    <source>
        <dbReference type="ARBA" id="ARBA00022840"/>
    </source>
</evidence>
<evidence type="ECO:0000256" key="2">
    <source>
        <dbReference type="ARBA" id="ARBA00022598"/>
    </source>
</evidence>
<feature type="binding site" evidence="8">
    <location>
        <begin position="12"/>
        <end position="17"/>
    </location>
    <ligand>
        <name>ATP</name>
        <dbReference type="ChEBI" id="CHEBI:30616"/>
    </ligand>
</feature>
<feature type="binding site" evidence="8">
    <location>
        <position position="54"/>
    </location>
    <ligand>
        <name>Mg(2+)</name>
        <dbReference type="ChEBI" id="CHEBI:18420"/>
    </ligand>
</feature>
<keyword evidence="1 8" id="KW-0963">Cytoplasm</keyword>
<comment type="caution">
    <text evidence="8">Lacks conserved residue(s) required for the propagation of feature annotation.</text>
</comment>
<comment type="subcellular location">
    <subcellularLocation>
        <location evidence="8">Cytoplasm</location>
    </subcellularLocation>
</comment>
<evidence type="ECO:0000256" key="7">
    <source>
        <dbReference type="ARBA" id="ARBA00022842"/>
    </source>
</evidence>
<dbReference type="Gene3D" id="3.40.50.300">
    <property type="entry name" value="P-loop containing nucleotide triphosphate hydrolases"/>
    <property type="match status" value="1"/>
</dbReference>
<comment type="pathway">
    <text evidence="8">Cofactor biosynthesis; biotin biosynthesis; biotin from 7,8-diaminononanoate: step 1/2.</text>
</comment>
<name>A8PQ70_9COXI</name>
<dbReference type="EC" id="6.3.3.3" evidence="8"/>
<dbReference type="PIRSF" id="PIRSF006755">
    <property type="entry name" value="DTB_synth"/>
    <property type="match status" value="1"/>
</dbReference>
<dbReference type="GO" id="GO:0009102">
    <property type="term" value="P:biotin biosynthetic process"/>
    <property type="evidence" value="ECO:0007669"/>
    <property type="project" value="UniProtKB-UniRule"/>
</dbReference>
<dbReference type="RefSeq" id="WP_006035676.1">
    <property type="nucleotide sequence ID" value="NZ_AAQJ02000001.1"/>
</dbReference>
<evidence type="ECO:0000256" key="5">
    <source>
        <dbReference type="ARBA" id="ARBA00022756"/>
    </source>
</evidence>
<dbReference type="Pfam" id="PF13500">
    <property type="entry name" value="AAA_26"/>
    <property type="match status" value="1"/>
</dbReference>
<dbReference type="OrthoDB" id="9802097at2"/>
<dbReference type="GO" id="GO:0000287">
    <property type="term" value="F:magnesium ion binding"/>
    <property type="evidence" value="ECO:0007669"/>
    <property type="project" value="UniProtKB-UniRule"/>
</dbReference>
<evidence type="ECO:0000256" key="4">
    <source>
        <dbReference type="ARBA" id="ARBA00022741"/>
    </source>
</evidence>
<proteinExistence type="inferred from homology"/>
<comment type="similarity">
    <text evidence="8">Belongs to the dethiobiotin synthetase family.</text>
</comment>
<comment type="cofactor">
    <cofactor evidence="8">
        <name>Mg(2+)</name>
        <dbReference type="ChEBI" id="CHEBI:18420"/>
    </cofactor>
</comment>
<dbReference type="AlphaFoldDB" id="A8PQ70"/>
<dbReference type="SUPFAM" id="SSF52540">
    <property type="entry name" value="P-loop containing nucleoside triphosphate hydrolases"/>
    <property type="match status" value="1"/>
</dbReference>
<comment type="subunit">
    <text evidence="8">Homodimer.</text>
</comment>
<feature type="binding site" evidence="8">
    <location>
        <position position="116"/>
    </location>
    <ligand>
        <name>Mg(2+)</name>
        <dbReference type="ChEBI" id="CHEBI:18420"/>
    </ligand>
</feature>